<dbReference type="KEGG" id="emt:CPZ25_004850"/>
<accession>A0A2A5TA23</accession>
<dbReference type="PANTHER" id="PTHR35276">
    <property type="entry name" value="S-ADENOSYL-L-METHIONINE-DEPENDENT METHYLTRANSFERASES SUPERFAMILY PROTEIN"/>
    <property type="match status" value="1"/>
</dbReference>
<dbReference type="SUPFAM" id="SSF53335">
    <property type="entry name" value="S-adenosyl-L-methionine-dependent methyltransferases"/>
    <property type="match status" value="1"/>
</dbReference>
<dbReference type="PANTHER" id="PTHR35276:SF1">
    <property type="entry name" value="TRNA (MNM(5)S(2)U34)-METHYLTRANSFERASE, CHLOROPLASTIC"/>
    <property type="match status" value="1"/>
</dbReference>
<sequence length="208" mass="22719">MTLMSMNFSSRVRGVLVPSINDFRRVTLLAGALMAEHLREGDSAVDATAGTGADTCLLAKSVGAHGRVYAFDVQEEALKETEQRLSAEGLRDRALLFHRGHETMGSVPELRQDSKIMGIMFNLGYLPHGDKKIVTKTDTTLAALESSVTLLAPKGLLTLCLYRHPAGLDESRAVEKWCAQLGAGFNVHKLETINKNNPPYLILAEKTK</sequence>
<keyword evidence="1" id="KW-0808">Transferase</keyword>
<dbReference type="GO" id="GO:0032259">
    <property type="term" value="P:methylation"/>
    <property type="evidence" value="ECO:0007669"/>
    <property type="project" value="UniProtKB-KW"/>
</dbReference>
<dbReference type="InterPro" id="IPR029063">
    <property type="entry name" value="SAM-dependent_MTases_sf"/>
</dbReference>
<protein>
    <submittedName>
        <fullName evidence="1">rRNA methyltransferase</fullName>
    </submittedName>
</protein>
<reference evidence="1 2" key="1">
    <citation type="submission" date="2018-05" db="EMBL/GenBank/DDBJ databases">
        <title>Genome comparison of Eubacterium sp.</title>
        <authorList>
            <person name="Feng Y."/>
            <person name="Sanchez-Andrea I."/>
            <person name="Stams A.J.M."/>
            <person name="De Vos W.M."/>
        </authorList>
    </citation>
    <scope>NUCLEOTIDE SEQUENCE [LARGE SCALE GENOMIC DNA]</scope>
    <source>
        <strain evidence="1 2">YI</strain>
    </source>
</reference>
<keyword evidence="2" id="KW-1185">Reference proteome</keyword>
<dbReference type="GO" id="GO:0008168">
    <property type="term" value="F:methyltransferase activity"/>
    <property type="evidence" value="ECO:0007669"/>
    <property type="project" value="UniProtKB-KW"/>
</dbReference>
<dbReference type="Pfam" id="PF06962">
    <property type="entry name" value="rRNA_methylase"/>
    <property type="match status" value="1"/>
</dbReference>
<evidence type="ECO:0000313" key="2">
    <source>
        <dbReference type="Proteomes" id="UP000218387"/>
    </source>
</evidence>
<evidence type="ECO:0000313" key="1">
    <source>
        <dbReference type="EMBL" id="QCT70683.1"/>
    </source>
</evidence>
<proteinExistence type="predicted"/>
<keyword evidence="1" id="KW-0489">Methyltransferase</keyword>
<dbReference type="InterPro" id="IPR010719">
    <property type="entry name" value="MnmM_MeTrfase"/>
</dbReference>
<name>A0A2A5TA23_EUBML</name>
<organism evidence="1 2">
    <name type="scientific">Eubacterium maltosivorans</name>
    <dbReference type="NCBI Taxonomy" id="2041044"/>
    <lineage>
        <taxon>Bacteria</taxon>
        <taxon>Bacillati</taxon>
        <taxon>Bacillota</taxon>
        <taxon>Clostridia</taxon>
        <taxon>Eubacteriales</taxon>
        <taxon>Eubacteriaceae</taxon>
        <taxon>Eubacterium</taxon>
    </lineage>
</organism>
<dbReference type="EMBL" id="CP029487">
    <property type="protein sequence ID" value="QCT70683.1"/>
    <property type="molecule type" value="Genomic_DNA"/>
</dbReference>
<dbReference type="AlphaFoldDB" id="A0A2A5TA23"/>
<gene>
    <name evidence="1" type="ORF">CPZ25_004850</name>
</gene>
<dbReference type="Proteomes" id="UP000218387">
    <property type="component" value="Chromosome"/>
</dbReference>
<dbReference type="Gene3D" id="3.40.50.150">
    <property type="entry name" value="Vaccinia Virus protein VP39"/>
    <property type="match status" value="1"/>
</dbReference>